<evidence type="ECO:0000313" key="2">
    <source>
        <dbReference type="EMBL" id="OGE96397.1"/>
    </source>
</evidence>
<dbReference type="InterPro" id="IPR055360">
    <property type="entry name" value="bAvd"/>
</dbReference>
<reference evidence="2 3" key="1">
    <citation type="journal article" date="2016" name="Nat. Commun.">
        <title>Thousands of microbial genomes shed light on interconnected biogeochemical processes in an aquifer system.</title>
        <authorList>
            <person name="Anantharaman K."/>
            <person name="Brown C.T."/>
            <person name="Hug L.A."/>
            <person name="Sharon I."/>
            <person name="Castelle C.J."/>
            <person name="Probst A.J."/>
            <person name="Thomas B.C."/>
            <person name="Singh A."/>
            <person name="Wilkins M.J."/>
            <person name="Karaoz U."/>
            <person name="Brodie E.L."/>
            <person name="Williams K.H."/>
            <person name="Hubbard S.S."/>
            <person name="Banfield J.F."/>
        </authorList>
    </citation>
    <scope>NUCLEOTIDE SEQUENCE [LARGE SCALE GENOMIC DNA]</scope>
</reference>
<accession>A0A1F5Q2Q0</accession>
<feature type="domain" description="bAvd-like" evidence="1">
    <location>
        <begin position="6"/>
        <end position="110"/>
    </location>
</feature>
<dbReference type="AlphaFoldDB" id="A0A1F5Q2Q0"/>
<dbReference type="STRING" id="1817841.A3B10_01785"/>
<gene>
    <name evidence="2" type="ORF">A3B10_01785</name>
</gene>
<dbReference type="EMBL" id="MFFB01000005">
    <property type="protein sequence ID" value="OGE96397.1"/>
    <property type="molecule type" value="Genomic_DNA"/>
</dbReference>
<sequence length="122" mass="14227">MQDLPILHKLSEFYKLFYLYREKFPQKDKYALGGKLEQALIESLELLFAASVSAKDQKNQILTRAAIKFDLLKFLVRVAKELKIMDLKKYVALESQLIEIGKMLGGWQRSLKENSPQREFSD</sequence>
<dbReference type="CDD" id="cd16376">
    <property type="entry name" value="Avd_like"/>
    <property type="match status" value="1"/>
</dbReference>
<comment type="caution">
    <text evidence="2">The sequence shown here is derived from an EMBL/GenBank/DDBJ whole genome shotgun (WGS) entry which is preliminary data.</text>
</comment>
<dbReference type="InterPro" id="IPR036583">
    <property type="entry name" value="23S_rRNA_IVS_sf"/>
</dbReference>
<dbReference type="SUPFAM" id="SSF158446">
    <property type="entry name" value="IVS-encoded protein-like"/>
    <property type="match status" value="1"/>
</dbReference>
<organism evidence="2 3">
    <name type="scientific">Candidatus Doudnabacteria bacterium RIFCSPLOWO2_01_FULL_44_21</name>
    <dbReference type="NCBI Taxonomy" id="1817841"/>
    <lineage>
        <taxon>Bacteria</taxon>
        <taxon>Candidatus Doudnaibacteriota</taxon>
    </lineage>
</organism>
<proteinExistence type="predicted"/>
<name>A0A1F5Q2Q0_9BACT</name>
<dbReference type="Gene3D" id="1.20.1440.60">
    <property type="entry name" value="23S rRNA-intervening sequence"/>
    <property type="match status" value="1"/>
</dbReference>
<protein>
    <recommendedName>
        <fullName evidence="1">bAvd-like domain-containing protein</fullName>
    </recommendedName>
</protein>
<dbReference type="Pfam" id="PF22296">
    <property type="entry name" value="bAvd"/>
    <property type="match status" value="1"/>
</dbReference>
<evidence type="ECO:0000313" key="3">
    <source>
        <dbReference type="Proteomes" id="UP000177281"/>
    </source>
</evidence>
<evidence type="ECO:0000259" key="1">
    <source>
        <dbReference type="Pfam" id="PF22296"/>
    </source>
</evidence>
<dbReference type="Proteomes" id="UP000177281">
    <property type="component" value="Unassembled WGS sequence"/>
</dbReference>